<accession>A0A8D8PZ80</accession>
<sequence length="137" mass="14732">MVSFRHRIPARDLSKESSSSSEDSLPGGSTGPGGGGMGGRKPLPPPSRKGKIKSSPQTQLLLGSKRGVKSSSGYSSHTEETTFSFSDRLQHPPPPSRFSDRSSISRGGELMSDSSDLTKRRPSRGSNRRDNTFQIDV</sequence>
<dbReference type="AlphaFoldDB" id="A0A8D8PZ80"/>
<reference evidence="2" key="1">
    <citation type="submission" date="2021-05" db="EMBL/GenBank/DDBJ databases">
        <authorList>
            <person name="Alioto T."/>
            <person name="Alioto T."/>
            <person name="Gomez Garrido J."/>
        </authorList>
    </citation>
    <scope>NUCLEOTIDE SEQUENCE</scope>
</reference>
<dbReference type="EMBL" id="HBUF01045716">
    <property type="protein sequence ID" value="CAG6619570.1"/>
    <property type="molecule type" value="Transcribed_RNA"/>
</dbReference>
<dbReference type="EMBL" id="HBUF01045715">
    <property type="protein sequence ID" value="CAG6619566.1"/>
    <property type="molecule type" value="Transcribed_RNA"/>
</dbReference>
<organism evidence="2">
    <name type="scientific">Cacopsylla melanoneura</name>
    <dbReference type="NCBI Taxonomy" id="428564"/>
    <lineage>
        <taxon>Eukaryota</taxon>
        <taxon>Metazoa</taxon>
        <taxon>Ecdysozoa</taxon>
        <taxon>Arthropoda</taxon>
        <taxon>Hexapoda</taxon>
        <taxon>Insecta</taxon>
        <taxon>Pterygota</taxon>
        <taxon>Neoptera</taxon>
        <taxon>Paraneoptera</taxon>
        <taxon>Hemiptera</taxon>
        <taxon>Sternorrhyncha</taxon>
        <taxon>Psylloidea</taxon>
        <taxon>Psyllidae</taxon>
        <taxon>Psyllinae</taxon>
        <taxon>Cacopsylla</taxon>
    </lineage>
</organism>
<evidence type="ECO:0000313" key="2">
    <source>
        <dbReference type="EMBL" id="CAG6619566.1"/>
    </source>
</evidence>
<protein>
    <submittedName>
        <fullName evidence="2">Uncharacterized protein</fullName>
    </submittedName>
</protein>
<name>A0A8D8PZ80_9HEMI</name>
<feature type="region of interest" description="Disordered" evidence="1">
    <location>
        <begin position="1"/>
        <end position="137"/>
    </location>
</feature>
<proteinExistence type="predicted"/>
<evidence type="ECO:0000256" key="1">
    <source>
        <dbReference type="SAM" id="MobiDB-lite"/>
    </source>
</evidence>
<feature type="compositionally biased region" description="Gly residues" evidence="1">
    <location>
        <begin position="28"/>
        <end position="39"/>
    </location>
</feature>
<feature type="compositionally biased region" description="Low complexity" evidence="1">
    <location>
        <begin position="16"/>
        <end position="27"/>
    </location>
</feature>